<evidence type="ECO:0000256" key="2">
    <source>
        <dbReference type="ARBA" id="ARBA00022771"/>
    </source>
</evidence>
<feature type="domain" description="C3H1-type" evidence="6">
    <location>
        <begin position="14"/>
        <end position="42"/>
    </location>
</feature>
<evidence type="ECO:0000313" key="8">
    <source>
        <dbReference type="Proteomes" id="UP001311799"/>
    </source>
</evidence>
<feature type="compositionally biased region" description="Low complexity" evidence="5">
    <location>
        <begin position="185"/>
        <end position="204"/>
    </location>
</feature>
<dbReference type="InterPro" id="IPR045234">
    <property type="entry name" value="Unkempt-like"/>
</dbReference>
<comment type="caution">
    <text evidence="7">The sequence shown here is derived from an EMBL/GenBank/DDBJ whole genome shotgun (WGS) entry which is preliminary data.</text>
</comment>
<reference evidence="7 8" key="1">
    <citation type="submission" date="2023-10" db="EMBL/GenBank/DDBJ databases">
        <title>Comparative genomics analysis reveals potential genetic determinants of host preference in Cryptosporidium xiaoi.</title>
        <authorList>
            <person name="Xiao L."/>
            <person name="Li J."/>
        </authorList>
    </citation>
    <scope>NUCLEOTIDE SEQUENCE [LARGE SCALE GENOMIC DNA]</scope>
    <source>
        <strain evidence="7 8">52996</strain>
    </source>
</reference>
<dbReference type="AlphaFoldDB" id="A0AAV9Y0D4"/>
<dbReference type="PROSITE" id="PS50103">
    <property type="entry name" value="ZF_C3H1"/>
    <property type="match status" value="2"/>
</dbReference>
<feature type="zinc finger region" description="C3H1-type" evidence="4">
    <location>
        <begin position="52"/>
        <end position="89"/>
    </location>
</feature>
<evidence type="ECO:0000256" key="5">
    <source>
        <dbReference type="SAM" id="MobiDB-lite"/>
    </source>
</evidence>
<proteinExistence type="predicted"/>
<protein>
    <recommendedName>
        <fullName evidence="6">C3H1-type domain-containing protein</fullName>
    </recommendedName>
</protein>
<dbReference type="PANTHER" id="PTHR14493">
    <property type="entry name" value="UNKEMPT FAMILY MEMBER"/>
    <property type="match status" value="1"/>
</dbReference>
<organism evidence="7 8">
    <name type="scientific">Cryptosporidium xiaoi</name>
    <dbReference type="NCBI Taxonomy" id="659607"/>
    <lineage>
        <taxon>Eukaryota</taxon>
        <taxon>Sar</taxon>
        <taxon>Alveolata</taxon>
        <taxon>Apicomplexa</taxon>
        <taxon>Conoidasida</taxon>
        <taxon>Coccidia</taxon>
        <taxon>Eucoccidiorida</taxon>
        <taxon>Eimeriorina</taxon>
        <taxon>Cryptosporidiidae</taxon>
        <taxon>Cryptosporidium</taxon>
    </lineage>
</organism>
<evidence type="ECO:0000259" key="6">
    <source>
        <dbReference type="PROSITE" id="PS50103"/>
    </source>
</evidence>
<feature type="compositionally biased region" description="Polar residues" evidence="5">
    <location>
        <begin position="228"/>
        <end position="272"/>
    </location>
</feature>
<keyword evidence="8" id="KW-1185">Reference proteome</keyword>
<feature type="compositionally biased region" description="Polar residues" evidence="5">
    <location>
        <begin position="279"/>
        <end position="296"/>
    </location>
</feature>
<gene>
    <name evidence="7" type="ORF">RS030_192867</name>
</gene>
<keyword evidence="2 4" id="KW-0863">Zinc-finger</keyword>
<feature type="region of interest" description="Disordered" evidence="5">
    <location>
        <begin position="146"/>
        <end position="328"/>
    </location>
</feature>
<feature type="domain" description="C3H1-type" evidence="6">
    <location>
        <begin position="52"/>
        <end position="89"/>
    </location>
</feature>
<dbReference type="PANTHER" id="PTHR14493:SF50">
    <property type="entry name" value="RING FINGER PROTEIN UNKEMPT"/>
    <property type="match status" value="1"/>
</dbReference>
<dbReference type="SMART" id="SM00356">
    <property type="entry name" value="ZnF_C3H1"/>
    <property type="match status" value="3"/>
</dbReference>
<keyword evidence="1 4" id="KW-0479">Metal-binding</keyword>
<accession>A0AAV9Y0D4</accession>
<dbReference type="InterPro" id="IPR000571">
    <property type="entry name" value="Znf_CCCH"/>
</dbReference>
<evidence type="ECO:0000256" key="1">
    <source>
        <dbReference type="ARBA" id="ARBA00022723"/>
    </source>
</evidence>
<name>A0AAV9Y0D4_9CRYT</name>
<feature type="compositionally biased region" description="Basic and acidic residues" evidence="5">
    <location>
        <begin position="146"/>
        <end position="164"/>
    </location>
</feature>
<keyword evidence="3 4" id="KW-0862">Zinc</keyword>
<feature type="compositionally biased region" description="Polar residues" evidence="5">
    <location>
        <begin position="205"/>
        <end position="220"/>
    </location>
</feature>
<evidence type="ECO:0000313" key="7">
    <source>
        <dbReference type="EMBL" id="KAK6589834.1"/>
    </source>
</evidence>
<feature type="zinc finger region" description="C3H1-type" evidence="4">
    <location>
        <begin position="14"/>
        <end position="42"/>
    </location>
</feature>
<dbReference type="EMBL" id="JAWDEY010000010">
    <property type="protein sequence ID" value="KAK6589834.1"/>
    <property type="molecule type" value="Genomic_DNA"/>
</dbReference>
<dbReference type="GO" id="GO:0008270">
    <property type="term" value="F:zinc ion binding"/>
    <property type="evidence" value="ECO:0007669"/>
    <property type="project" value="UniProtKB-KW"/>
</dbReference>
<dbReference type="Gene3D" id="3.30.1370.210">
    <property type="match status" value="1"/>
</dbReference>
<dbReference type="Proteomes" id="UP001311799">
    <property type="component" value="Unassembled WGS sequence"/>
</dbReference>
<evidence type="ECO:0000256" key="4">
    <source>
        <dbReference type="PROSITE-ProRule" id="PRU00723"/>
    </source>
</evidence>
<evidence type="ECO:0000256" key="3">
    <source>
        <dbReference type="ARBA" id="ARBA00022833"/>
    </source>
</evidence>
<sequence length="686" mass="75161">MPLSQNMSMSELSRFRTRICERKALHGVCELDEKCPFSHCLSWHRRNPYEYAYRPNLCPNVVFQNENKKMRVKNYCQRGRMCMFSHTKEEQMYHVLVYKTQLCREYPLCTKHYCPFAHGLDELRDPEKIDFDPVQGPEVIERQRLIHDSNKFSDKTDNLEKRNGNETNLQDGKLNSDVLSDNHESASSLPGDSSSLSNKASKNSTNIGSNCCNDIRNSPRITGKSHLSPATSISTSIGSSPRKGTSRMNSSFAQRVSDNNGSSTAPIQNSRQLAGELTPVNTSSNHNLPPTPSTGCETPLHSKNRQTQSMSKNTESKRIPGTHKNNIDSISINSSVNSGAVFNSSSSLSVQDMKEQINGARNDSVGISTGGTFNAIVGENSDDFLHARDCVNIPPPPYNAIGLNFSYRDSNDLSSSSSCGLPLPNYDFGKLSWMGCFEDRQGGFKGNGEFANKIRVSGMDSTSGMDDYGNGTGVEQMSYLMHLQLLSLSDATSVERHNVNSPQTPTEWSGLDCASSFGINGSCCGRQTVGNDINGSDYCCIGPDTHILGGKGSSTGIREAENGGDGSERNVESCLAASQFYYPRSINIHDYTNGFISACDNKVSVSATEADCNIDSTVSGTEPIRMNPPIESGNYGLVTEDGEGNSSPWSMFHPTLLNTSNNGVLDNSSGFFWNEGKWRNVTTNNY</sequence>